<evidence type="ECO:0000313" key="1">
    <source>
        <dbReference type="EMBL" id="GBP42670.1"/>
    </source>
</evidence>
<accession>A0A4C1VVU2</accession>
<organism evidence="1 2">
    <name type="scientific">Eumeta variegata</name>
    <name type="common">Bagworm moth</name>
    <name type="synonym">Eumeta japonica</name>
    <dbReference type="NCBI Taxonomy" id="151549"/>
    <lineage>
        <taxon>Eukaryota</taxon>
        <taxon>Metazoa</taxon>
        <taxon>Ecdysozoa</taxon>
        <taxon>Arthropoda</taxon>
        <taxon>Hexapoda</taxon>
        <taxon>Insecta</taxon>
        <taxon>Pterygota</taxon>
        <taxon>Neoptera</taxon>
        <taxon>Endopterygota</taxon>
        <taxon>Lepidoptera</taxon>
        <taxon>Glossata</taxon>
        <taxon>Ditrysia</taxon>
        <taxon>Tineoidea</taxon>
        <taxon>Psychidae</taxon>
        <taxon>Oiketicinae</taxon>
        <taxon>Eumeta</taxon>
    </lineage>
</organism>
<dbReference type="AlphaFoldDB" id="A0A4C1VVU2"/>
<reference evidence="1 2" key="1">
    <citation type="journal article" date="2019" name="Commun. Biol.">
        <title>The bagworm genome reveals a unique fibroin gene that provides high tensile strength.</title>
        <authorList>
            <person name="Kono N."/>
            <person name="Nakamura H."/>
            <person name="Ohtoshi R."/>
            <person name="Tomita M."/>
            <person name="Numata K."/>
            <person name="Arakawa K."/>
        </authorList>
    </citation>
    <scope>NUCLEOTIDE SEQUENCE [LARGE SCALE GENOMIC DNA]</scope>
</reference>
<name>A0A4C1VVU2_EUMVA</name>
<keyword evidence="2" id="KW-1185">Reference proteome</keyword>
<proteinExistence type="predicted"/>
<sequence length="142" mass="15495">MAQTPEHMSCIHYNPGGTAIHCHRPAYASIGRVTAVRKCSVCPSAFCAHLCVLCEQVYAEPQRVQRSVQRRACIAIFSRGNLVVSITGSCSFVRYLMRHRDPLSAGSRRALRARRVAFAPGAFVCEPAASRSVGPAPFHTPI</sequence>
<dbReference type="Proteomes" id="UP000299102">
    <property type="component" value="Unassembled WGS sequence"/>
</dbReference>
<dbReference type="EMBL" id="BGZK01000422">
    <property type="protein sequence ID" value="GBP42670.1"/>
    <property type="molecule type" value="Genomic_DNA"/>
</dbReference>
<evidence type="ECO:0000313" key="2">
    <source>
        <dbReference type="Proteomes" id="UP000299102"/>
    </source>
</evidence>
<protein>
    <submittedName>
        <fullName evidence="1">Uncharacterized protein</fullName>
    </submittedName>
</protein>
<gene>
    <name evidence="1" type="ORF">EVAR_21945_1</name>
</gene>
<comment type="caution">
    <text evidence="1">The sequence shown here is derived from an EMBL/GenBank/DDBJ whole genome shotgun (WGS) entry which is preliminary data.</text>
</comment>